<accession>A0ABT6JYS9</accession>
<name>A0ABT6JYS9_9GAMM</name>
<dbReference type="EMBL" id="JARXRO010000020">
    <property type="protein sequence ID" value="MDH5835662.1"/>
    <property type="molecule type" value="Genomic_DNA"/>
</dbReference>
<dbReference type="RefSeq" id="WP_280580454.1">
    <property type="nucleotide sequence ID" value="NZ_JARXRO010000020.1"/>
</dbReference>
<keyword evidence="1" id="KW-0175">Coiled coil</keyword>
<gene>
    <name evidence="3" type="ORF">QFW81_17275</name>
</gene>
<protein>
    <submittedName>
        <fullName evidence="3">Uncharacterized protein</fullName>
    </submittedName>
</protein>
<organism evidence="3 4">
    <name type="scientific">Luteimonas kalidii</name>
    <dbReference type="NCBI Taxonomy" id="3042025"/>
    <lineage>
        <taxon>Bacteria</taxon>
        <taxon>Pseudomonadati</taxon>
        <taxon>Pseudomonadota</taxon>
        <taxon>Gammaproteobacteria</taxon>
        <taxon>Lysobacterales</taxon>
        <taxon>Lysobacteraceae</taxon>
        <taxon>Luteimonas</taxon>
    </lineage>
</organism>
<evidence type="ECO:0000313" key="4">
    <source>
        <dbReference type="Proteomes" id="UP001156873"/>
    </source>
</evidence>
<evidence type="ECO:0000256" key="2">
    <source>
        <dbReference type="SAM" id="MobiDB-lite"/>
    </source>
</evidence>
<comment type="caution">
    <text evidence="3">The sequence shown here is derived from an EMBL/GenBank/DDBJ whole genome shotgun (WGS) entry which is preliminary data.</text>
</comment>
<proteinExistence type="predicted"/>
<evidence type="ECO:0000313" key="3">
    <source>
        <dbReference type="EMBL" id="MDH5835662.1"/>
    </source>
</evidence>
<feature type="compositionally biased region" description="Basic and acidic residues" evidence="2">
    <location>
        <begin position="79"/>
        <end position="107"/>
    </location>
</feature>
<dbReference type="Proteomes" id="UP001156873">
    <property type="component" value="Unassembled WGS sequence"/>
</dbReference>
<evidence type="ECO:0000256" key="1">
    <source>
        <dbReference type="SAM" id="Coils"/>
    </source>
</evidence>
<feature type="coiled-coil region" evidence="1">
    <location>
        <begin position="123"/>
        <end position="150"/>
    </location>
</feature>
<sequence>MTTPTPVLLPGGFTWRDSPDGCTLFAGGAAVLHVTRQNGGWIVRVDVPGDDTHSRKVVVGSRMAGVRFGNKWARSHKEMMTRFDPRVRQDRDPLRQAAAERKPDGRSGDGAVGSTSSISPDALRRELDEARALKDELNIHLERIELIVEEMIR</sequence>
<reference evidence="3 4" key="1">
    <citation type="submission" date="2023-04" db="EMBL/GenBank/DDBJ databases">
        <title>Luteimonas sp. M1R5S59.</title>
        <authorList>
            <person name="Sun J.-Q."/>
        </authorList>
    </citation>
    <scope>NUCLEOTIDE SEQUENCE [LARGE SCALE GENOMIC DNA]</scope>
    <source>
        <strain evidence="3 4">M1R5S59</strain>
    </source>
</reference>
<feature type="region of interest" description="Disordered" evidence="2">
    <location>
        <begin position="79"/>
        <end position="123"/>
    </location>
</feature>
<keyword evidence="4" id="KW-1185">Reference proteome</keyword>